<dbReference type="Pfam" id="PF02771">
    <property type="entry name" value="Acyl-CoA_dh_N"/>
    <property type="match status" value="1"/>
</dbReference>
<accession>A0A5J9U301</accession>
<evidence type="ECO:0000313" key="2">
    <source>
        <dbReference type="EMBL" id="TVU18092.1"/>
    </source>
</evidence>
<comment type="caution">
    <text evidence="2">The sequence shown here is derived from an EMBL/GenBank/DDBJ whole genome shotgun (WGS) entry which is preliminary data.</text>
</comment>
<dbReference type="InterPro" id="IPR009100">
    <property type="entry name" value="AcylCoA_DH/oxidase_NM_dom_sf"/>
</dbReference>
<gene>
    <name evidence="2" type="ORF">EJB05_34162</name>
</gene>
<dbReference type="Gramene" id="TVU18092">
    <property type="protein sequence ID" value="TVU18092"/>
    <property type="gene ID" value="EJB05_34162"/>
</dbReference>
<evidence type="ECO:0000259" key="1">
    <source>
        <dbReference type="Pfam" id="PF02771"/>
    </source>
</evidence>
<proteinExistence type="predicted"/>
<dbReference type="EMBL" id="RWGY01000029">
    <property type="protein sequence ID" value="TVU18092.1"/>
    <property type="molecule type" value="Genomic_DNA"/>
</dbReference>
<sequence length="96" mass="10623">MQRLLPAVLRRRAALAGGGARLFASSSTLLFDDTQEQFKESVRKFAQEAIAGRGVDLWRRMGEFNLHGLTAPEAYGGMALGYLYQLHRPAGSSWKP</sequence>
<name>A0A5J9U301_9POAL</name>
<dbReference type="AlphaFoldDB" id="A0A5J9U301"/>
<reference evidence="2 3" key="1">
    <citation type="journal article" date="2019" name="Sci. Rep.">
        <title>A high-quality genome of Eragrostis curvula grass provides insights into Poaceae evolution and supports new strategies to enhance forage quality.</title>
        <authorList>
            <person name="Carballo J."/>
            <person name="Santos B.A.C.M."/>
            <person name="Zappacosta D."/>
            <person name="Garbus I."/>
            <person name="Selva J.P."/>
            <person name="Gallo C.A."/>
            <person name="Diaz A."/>
            <person name="Albertini E."/>
            <person name="Caccamo M."/>
            <person name="Echenique V."/>
        </authorList>
    </citation>
    <scope>NUCLEOTIDE SEQUENCE [LARGE SCALE GENOMIC DNA]</scope>
    <source>
        <strain evidence="3">cv. Victoria</strain>
        <tissue evidence="2">Leaf</tissue>
    </source>
</reference>
<dbReference type="Gene3D" id="1.10.540.10">
    <property type="entry name" value="Acyl-CoA dehydrogenase/oxidase, N-terminal domain"/>
    <property type="match status" value="1"/>
</dbReference>
<dbReference type="GO" id="GO:0050660">
    <property type="term" value="F:flavin adenine dinucleotide binding"/>
    <property type="evidence" value="ECO:0007669"/>
    <property type="project" value="InterPro"/>
</dbReference>
<keyword evidence="3" id="KW-1185">Reference proteome</keyword>
<feature type="domain" description="Acyl-CoA dehydrogenase/oxidase N-terminal" evidence="1">
    <location>
        <begin position="33"/>
        <end position="85"/>
    </location>
</feature>
<dbReference type="OrthoDB" id="9988775at2759"/>
<dbReference type="GO" id="GO:0016627">
    <property type="term" value="F:oxidoreductase activity, acting on the CH-CH group of donors"/>
    <property type="evidence" value="ECO:0007669"/>
    <property type="project" value="InterPro"/>
</dbReference>
<evidence type="ECO:0000313" key="3">
    <source>
        <dbReference type="Proteomes" id="UP000324897"/>
    </source>
</evidence>
<organism evidence="2 3">
    <name type="scientific">Eragrostis curvula</name>
    <name type="common">weeping love grass</name>
    <dbReference type="NCBI Taxonomy" id="38414"/>
    <lineage>
        <taxon>Eukaryota</taxon>
        <taxon>Viridiplantae</taxon>
        <taxon>Streptophyta</taxon>
        <taxon>Embryophyta</taxon>
        <taxon>Tracheophyta</taxon>
        <taxon>Spermatophyta</taxon>
        <taxon>Magnoliopsida</taxon>
        <taxon>Liliopsida</taxon>
        <taxon>Poales</taxon>
        <taxon>Poaceae</taxon>
        <taxon>PACMAD clade</taxon>
        <taxon>Chloridoideae</taxon>
        <taxon>Eragrostideae</taxon>
        <taxon>Eragrostidinae</taxon>
        <taxon>Eragrostis</taxon>
    </lineage>
</organism>
<dbReference type="Proteomes" id="UP000324897">
    <property type="component" value="Chromosome 7"/>
</dbReference>
<dbReference type="SUPFAM" id="SSF56645">
    <property type="entry name" value="Acyl-CoA dehydrogenase NM domain-like"/>
    <property type="match status" value="1"/>
</dbReference>
<feature type="non-terminal residue" evidence="2">
    <location>
        <position position="1"/>
    </location>
</feature>
<dbReference type="InterPro" id="IPR013786">
    <property type="entry name" value="AcylCoA_DH/ox_N"/>
</dbReference>
<protein>
    <recommendedName>
        <fullName evidence="1">Acyl-CoA dehydrogenase/oxidase N-terminal domain-containing protein</fullName>
    </recommendedName>
</protein>
<dbReference type="InterPro" id="IPR037069">
    <property type="entry name" value="AcylCoA_DH/ox_N_sf"/>
</dbReference>